<reference evidence="1 2" key="1">
    <citation type="submission" date="2015-02" db="EMBL/GenBank/DDBJ databases">
        <title>Nostoc linckia genome annotation.</title>
        <authorList>
            <person name="Zhou Z."/>
        </authorList>
    </citation>
    <scope>NUCLEOTIDE SEQUENCE [LARGE SCALE GENOMIC DNA]</scope>
    <source>
        <strain evidence="2">z8</strain>
    </source>
</reference>
<dbReference type="EMBL" id="LAHD01000023">
    <property type="protein sequence ID" value="PHK04633.1"/>
    <property type="molecule type" value="Genomic_DNA"/>
</dbReference>
<evidence type="ECO:0000313" key="2">
    <source>
        <dbReference type="Proteomes" id="UP000222310"/>
    </source>
</evidence>
<dbReference type="AlphaFoldDB" id="A0A9Q5ZDN9"/>
<name>A0A9Q5ZDN9_NOSLI</name>
<evidence type="ECO:0000313" key="1">
    <source>
        <dbReference type="EMBL" id="PHK04633.1"/>
    </source>
</evidence>
<sequence>MGEAVRSWGLPKWSNCRHWVWGDEEVGSKGENFPLSPQYLSGFGEKGQAKGERKNLYPLPFSQNTIPS</sequence>
<dbReference type="Proteomes" id="UP000222310">
    <property type="component" value="Unassembled WGS sequence"/>
</dbReference>
<protein>
    <submittedName>
        <fullName evidence="1">Uncharacterized protein</fullName>
    </submittedName>
</protein>
<gene>
    <name evidence="1" type="ORF">VF08_10400</name>
</gene>
<accession>A0A9Q5ZDN9</accession>
<comment type="caution">
    <text evidence="1">The sequence shown here is derived from an EMBL/GenBank/DDBJ whole genome shotgun (WGS) entry which is preliminary data.</text>
</comment>
<organism evidence="1 2">
    <name type="scientific">Nostoc linckia z8</name>
    <dbReference type="NCBI Taxonomy" id="1628746"/>
    <lineage>
        <taxon>Bacteria</taxon>
        <taxon>Bacillati</taxon>
        <taxon>Cyanobacteriota</taxon>
        <taxon>Cyanophyceae</taxon>
        <taxon>Nostocales</taxon>
        <taxon>Nostocaceae</taxon>
        <taxon>Nostoc</taxon>
    </lineage>
</organism>
<proteinExistence type="predicted"/>